<evidence type="ECO:0000256" key="1">
    <source>
        <dbReference type="SAM" id="MobiDB-lite"/>
    </source>
</evidence>
<proteinExistence type="predicted"/>
<evidence type="ECO:0000313" key="2">
    <source>
        <dbReference type="EMBL" id="AKJ71960.1"/>
    </source>
</evidence>
<evidence type="ECO:0000313" key="3">
    <source>
        <dbReference type="Proteomes" id="UP000223234"/>
    </source>
</evidence>
<accession>A0A0K0N5H3</accession>
<protein>
    <submittedName>
        <fullName evidence="2">Uncharacterized protein</fullName>
    </submittedName>
</protein>
<reference evidence="2 3" key="1">
    <citation type="journal article" date="2015" name="Appl. Environ. Microbiol.">
        <title>Three of a Kind: Genetically Similar Tsukamurella Phages TIN2, TIN3, and TIN4.</title>
        <authorList>
            <person name="Dyson Z.A."/>
            <person name="Tucci J."/>
            <person name="Seviour R.J."/>
            <person name="Petrovski S."/>
        </authorList>
    </citation>
    <scope>NUCLEOTIDE SEQUENCE [LARGE SCALE GENOMIC DNA]</scope>
</reference>
<sequence length="168" mass="19170">MPEDEVPEFAREAFEFQAFQQRQYEKAQREKEQNFQADLSAFATFIEELTNDQLNYVIKLLEEIGSTVYSNQLIGIGIASRVYRRGLMVDGKTYEEALGLVKEPEDDKAGMTDDEDNPHLAFRPSEDADNVPHTCTGCGRKYANKADYQETRAKFDGCPGCQHKEKWG</sequence>
<organism evidence="2 3">
    <name type="scientific">Tsukamurella phage TIN4</name>
    <dbReference type="NCBI Taxonomy" id="1636547"/>
    <lineage>
        <taxon>Viruses</taxon>
        <taxon>Duplodnaviria</taxon>
        <taxon>Heunggongvirae</taxon>
        <taxon>Uroviricota</taxon>
        <taxon>Caudoviricetes</taxon>
        <taxon>Tinduovirus</taxon>
        <taxon>Tinduovirus TIN3</taxon>
    </lineage>
</organism>
<gene>
    <name evidence="2" type="ORF">TIN4_54</name>
</gene>
<name>A0A0K0N5H3_9CAUD</name>
<dbReference type="EMBL" id="KR011064">
    <property type="protein sequence ID" value="AKJ71960.1"/>
    <property type="molecule type" value="Genomic_DNA"/>
</dbReference>
<dbReference type="Proteomes" id="UP000223234">
    <property type="component" value="Segment"/>
</dbReference>
<feature type="region of interest" description="Disordered" evidence="1">
    <location>
        <begin position="106"/>
        <end position="128"/>
    </location>
</feature>